<protein>
    <submittedName>
        <fullName evidence="2">Uncharacterized protein</fullName>
    </submittedName>
</protein>
<evidence type="ECO:0000313" key="3">
    <source>
        <dbReference type="Proteomes" id="UP000186817"/>
    </source>
</evidence>
<reference evidence="2 3" key="1">
    <citation type="submission" date="2016-02" db="EMBL/GenBank/DDBJ databases">
        <title>Genome analysis of coral dinoflagellate symbionts highlights evolutionary adaptations to a symbiotic lifestyle.</title>
        <authorList>
            <person name="Aranda M."/>
            <person name="Li Y."/>
            <person name="Liew Y.J."/>
            <person name="Baumgarten S."/>
            <person name="Simakov O."/>
            <person name="Wilson M."/>
            <person name="Piel J."/>
            <person name="Ashoor H."/>
            <person name="Bougouffa S."/>
            <person name="Bajic V.B."/>
            <person name="Ryu T."/>
            <person name="Ravasi T."/>
            <person name="Bayer T."/>
            <person name="Micklem G."/>
            <person name="Kim H."/>
            <person name="Bhak J."/>
            <person name="Lajeunesse T.C."/>
            <person name="Voolstra C.R."/>
        </authorList>
    </citation>
    <scope>NUCLEOTIDE SEQUENCE [LARGE SCALE GENOMIC DNA]</scope>
    <source>
        <strain evidence="2 3">CCMP2467</strain>
    </source>
</reference>
<organism evidence="2 3">
    <name type="scientific">Symbiodinium microadriaticum</name>
    <name type="common">Dinoflagellate</name>
    <name type="synonym">Zooxanthella microadriatica</name>
    <dbReference type="NCBI Taxonomy" id="2951"/>
    <lineage>
        <taxon>Eukaryota</taxon>
        <taxon>Sar</taxon>
        <taxon>Alveolata</taxon>
        <taxon>Dinophyceae</taxon>
        <taxon>Suessiales</taxon>
        <taxon>Symbiodiniaceae</taxon>
        <taxon>Symbiodinium</taxon>
    </lineage>
</organism>
<evidence type="ECO:0000256" key="1">
    <source>
        <dbReference type="SAM" id="SignalP"/>
    </source>
</evidence>
<accession>A0A1Q9BYI9</accession>
<feature type="chain" id="PRO_5012796638" evidence="1">
    <location>
        <begin position="22"/>
        <end position="484"/>
    </location>
</feature>
<keyword evidence="3" id="KW-1185">Reference proteome</keyword>
<comment type="caution">
    <text evidence="2">The sequence shown here is derived from an EMBL/GenBank/DDBJ whole genome shotgun (WGS) entry which is preliminary data.</text>
</comment>
<dbReference type="Proteomes" id="UP000186817">
    <property type="component" value="Unassembled WGS sequence"/>
</dbReference>
<proteinExistence type="predicted"/>
<dbReference type="OrthoDB" id="408528at2759"/>
<evidence type="ECO:0000313" key="2">
    <source>
        <dbReference type="EMBL" id="OLP75741.1"/>
    </source>
</evidence>
<feature type="signal peptide" evidence="1">
    <location>
        <begin position="1"/>
        <end position="21"/>
    </location>
</feature>
<sequence length="484" mass="54452">MAGARFVALLLACLLRQQVDCARIGGQSGSNQTVAEPVSIALGILGALGSVYSMQKSWQTHLDRTASSHNRRISPRIKRSKEQDLAATKLVQDMAETSREHCRLLSSIDAMLYNGQLGLEELLQNDAAEPEVRQACADEKRLEHMQDVMVRSLREECLHLERLFRSQGAARFPEQLAECRSQVATNFTYLECGQTALRDSWSRSLLSAKLKRYRLDAIMSSWCTADERKAPRATEASLDLKATSLGQGLRQSTQIGMFGLATATLGMVSFAFSLYESETNKKLGFDILSQYMQTWQTQQDARHRQLCQELTQHWLQASRIYAWGLAMRSDIYFESGLTEPRDPLDTDSWDRWPLERGSRWACSRPKQCLVPLTPNVLDVDPAYPKQLGEGCRSAKSYFRVCGDGGSVTAMVPLACFSASFDRRGRSREWTLSFRLGNPQPPGKFEDSNYNVQECEKPLIEFIDGHRAVAQARDNIKQVCSRAVL</sequence>
<dbReference type="EMBL" id="LSRX01002301">
    <property type="protein sequence ID" value="OLP75741.1"/>
    <property type="molecule type" value="Genomic_DNA"/>
</dbReference>
<keyword evidence="1" id="KW-0732">Signal</keyword>
<name>A0A1Q9BYI9_SYMMI</name>
<gene>
    <name evidence="2" type="ORF">AK812_SmicGene44413</name>
</gene>
<dbReference type="AlphaFoldDB" id="A0A1Q9BYI9"/>